<keyword evidence="6 9" id="KW-0520">NAD</keyword>
<evidence type="ECO:0000256" key="4">
    <source>
        <dbReference type="ARBA" id="ARBA00022456"/>
    </source>
</evidence>
<dbReference type="InterPro" id="IPR013328">
    <property type="entry name" value="6PGD_dom2"/>
</dbReference>
<accession>A0AAN9TDX5</accession>
<dbReference type="PANTHER" id="PTHR22981">
    <property type="entry name" value="3-HYDROXYISOBUTYRATE DEHYDROGENASE-RELATED"/>
    <property type="match status" value="1"/>
</dbReference>
<evidence type="ECO:0000256" key="1">
    <source>
        <dbReference type="ARBA" id="ARBA00005109"/>
    </source>
</evidence>
<dbReference type="InterPro" id="IPR029154">
    <property type="entry name" value="HIBADH-like_NADP-bd"/>
</dbReference>
<comment type="catalytic activity">
    <reaction evidence="7 9">
        <text>3-hydroxy-2-methylpropanoate + NAD(+) = 2-methyl-3-oxopropanoate + NADH + H(+)</text>
        <dbReference type="Rhea" id="RHEA:17681"/>
        <dbReference type="ChEBI" id="CHEBI:11805"/>
        <dbReference type="ChEBI" id="CHEBI:15378"/>
        <dbReference type="ChEBI" id="CHEBI:57540"/>
        <dbReference type="ChEBI" id="CHEBI:57700"/>
        <dbReference type="ChEBI" id="CHEBI:57945"/>
        <dbReference type="EC" id="1.1.1.31"/>
    </reaction>
</comment>
<dbReference type="GO" id="GO:0050661">
    <property type="term" value="F:NADP binding"/>
    <property type="evidence" value="ECO:0007669"/>
    <property type="project" value="InterPro"/>
</dbReference>
<dbReference type="AlphaFoldDB" id="A0AAN9TDX5"/>
<dbReference type="GO" id="GO:0008442">
    <property type="term" value="F:3-hydroxyisobutyrate dehydrogenase activity"/>
    <property type="evidence" value="ECO:0007669"/>
    <property type="project" value="UniProtKB-EC"/>
</dbReference>
<dbReference type="InterPro" id="IPR036291">
    <property type="entry name" value="NAD(P)-bd_dom_sf"/>
</dbReference>
<dbReference type="Pfam" id="PF14833">
    <property type="entry name" value="NAD_binding_11"/>
    <property type="match status" value="1"/>
</dbReference>
<keyword evidence="4 9" id="KW-0101">Branched-chain amino acid catabolism</keyword>
<dbReference type="InterPro" id="IPR006115">
    <property type="entry name" value="6PGDH_NADP-bd"/>
</dbReference>
<evidence type="ECO:0000313" key="13">
    <source>
        <dbReference type="Proteomes" id="UP001367676"/>
    </source>
</evidence>
<evidence type="ECO:0000256" key="7">
    <source>
        <dbReference type="ARBA" id="ARBA00049197"/>
    </source>
</evidence>
<protein>
    <recommendedName>
        <fullName evidence="3 9">3-hydroxyisobutyrate dehydrogenase</fullName>
        <shortName evidence="9">HIBADH</shortName>
        <ecNumber evidence="3 9">1.1.1.31</ecNumber>
    </recommendedName>
</protein>
<dbReference type="GO" id="GO:0006574">
    <property type="term" value="P:L-valine catabolic process"/>
    <property type="evidence" value="ECO:0007669"/>
    <property type="project" value="TreeGrafter"/>
</dbReference>
<dbReference type="Pfam" id="PF03446">
    <property type="entry name" value="NAD_binding_2"/>
    <property type="match status" value="1"/>
</dbReference>
<dbReference type="PROSITE" id="PS00895">
    <property type="entry name" value="3_HYDROXYISOBUT_DH"/>
    <property type="match status" value="1"/>
</dbReference>
<dbReference type="Proteomes" id="UP001367676">
    <property type="component" value="Unassembled WGS sequence"/>
</dbReference>
<dbReference type="PANTHER" id="PTHR22981:SF7">
    <property type="entry name" value="3-HYDROXYISOBUTYRATE DEHYDROGENASE, MITOCHONDRIAL"/>
    <property type="match status" value="1"/>
</dbReference>
<comment type="caution">
    <text evidence="12">The sequence shown here is derived from an EMBL/GenBank/DDBJ whole genome shotgun (WGS) entry which is preliminary data.</text>
</comment>
<evidence type="ECO:0000259" key="11">
    <source>
        <dbReference type="Pfam" id="PF14833"/>
    </source>
</evidence>
<dbReference type="NCBIfam" id="TIGR01692">
    <property type="entry name" value="HIBADH"/>
    <property type="match status" value="1"/>
</dbReference>
<dbReference type="Gene3D" id="3.40.50.720">
    <property type="entry name" value="NAD(P)-binding Rossmann-like Domain"/>
    <property type="match status" value="1"/>
</dbReference>
<evidence type="ECO:0000259" key="10">
    <source>
        <dbReference type="Pfam" id="PF03446"/>
    </source>
</evidence>
<sequence>MRYLNAHIGFVGLGNMGMKMVQNLVKKGESLVVFDTQPEVLSSLKNSSKVTIAETVSDLAKHTSHIITMLPNNDSVWGVYTNPDGILKNCTKENATFIDCSTVDPILAQKIWQLSQEKNHSFFDAPVSGGVVGAEAGTLTFMVGGSETIPKDVESLLLKMGARVISCGKSGTGQAAKLCNNMLLGATMVALAETMNMGIKFGLDAKVLASIINSSSGRCWSSDVNQPVPNILETAPSTRNYQGGFKTNLLIKDMKLALALAEKTGSSVTLAKRALEIYNSAANEQQIGELDFSAIYKVISNLENES</sequence>
<dbReference type="GO" id="GO:0051287">
    <property type="term" value="F:NAD binding"/>
    <property type="evidence" value="ECO:0007669"/>
    <property type="project" value="InterPro"/>
</dbReference>
<evidence type="ECO:0000313" key="12">
    <source>
        <dbReference type="EMBL" id="KAK7584345.1"/>
    </source>
</evidence>
<dbReference type="GO" id="GO:0005739">
    <property type="term" value="C:mitochondrion"/>
    <property type="evidence" value="ECO:0007669"/>
    <property type="project" value="TreeGrafter"/>
</dbReference>
<name>A0AAN9TDX5_9HEMI</name>
<evidence type="ECO:0000256" key="8">
    <source>
        <dbReference type="PIRSR" id="PIRSR000103-1"/>
    </source>
</evidence>
<dbReference type="InterPro" id="IPR015815">
    <property type="entry name" value="HIBADH-related"/>
</dbReference>
<dbReference type="EMBL" id="JBBCAQ010000032">
    <property type="protein sequence ID" value="KAK7584345.1"/>
    <property type="molecule type" value="Genomic_DNA"/>
</dbReference>
<evidence type="ECO:0000256" key="3">
    <source>
        <dbReference type="ARBA" id="ARBA00012991"/>
    </source>
</evidence>
<feature type="domain" description="3-hydroxyisobutyrate dehydrogenase-like NAD-binding" evidence="11">
    <location>
        <begin position="171"/>
        <end position="299"/>
    </location>
</feature>
<feature type="active site" evidence="8">
    <location>
        <position position="177"/>
    </location>
</feature>
<dbReference type="SUPFAM" id="SSF51735">
    <property type="entry name" value="NAD(P)-binding Rossmann-fold domains"/>
    <property type="match status" value="1"/>
</dbReference>
<dbReference type="Gene3D" id="1.10.1040.10">
    <property type="entry name" value="N-(1-d-carboxylethyl)-l-norvaline Dehydrogenase, domain 2"/>
    <property type="match status" value="1"/>
</dbReference>
<dbReference type="InterPro" id="IPR011548">
    <property type="entry name" value="HIBADH"/>
</dbReference>
<evidence type="ECO:0000256" key="9">
    <source>
        <dbReference type="RuleBase" id="RU910714"/>
    </source>
</evidence>
<reference evidence="12 13" key="1">
    <citation type="submission" date="2024-03" db="EMBL/GenBank/DDBJ databases">
        <title>Adaptation during the transition from Ophiocordyceps entomopathogen to insect associate is accompanied by gene loss and intensified selection.</title>
        <authorList>
            <person name="Ward C.M."/>
            <person name="Onetto C.A."/>
            <person name="Borneman A.R."/>
        </authorList>
    </citation>
    <scope>NUCLEOTIDE SEQUENCE [LARGE SCALE GENOMIC DNA]</scope>
    <source>
        <strain evidence="12">AWRI1</strain>
        <tissue evidence="12">Single Adult Female</tissue>
    </source>
</reference>
<dbReference type="InterPro" id="IPR008927">
    <property type="entry name" value="6-PGluconate_DH-like_C_sf"/>
</dbReference>
<comment type="similarity">
    <text evidence="2">Belongs to the HIBADH-related family. 3-hydroxyisobutyrate dehydrogenase subfamily.</text>
</comment>
<evidence type="ECO:0000256" key="5">
    <source>
        <dbReference type="ARBA" id="ARBA00023002"/>
    </source>
</evidence>
<dbReference type="FunFam" id="1.10.1040.10:FF:000006">
    <property type="entry name" value="3-hydroxyisobutyrate dehydrogenase"/>
    <property type="match status" value="1"/>
</dbReference>
<comment type="pathway">
    <text evidence="1 9">Amino-acid degradation; L-valine degradation.</text>
</comment>
<evidence type="ECO:0000256" key="6">
    <source>
        <dbReference type="ARBA" id="ARBA00023027"/>
    </source>
</evidence>
<proteinExistence type="inferred from homology"/>
<keyword evidence="13" id="KW-1185">Reference proteome</keyword>
<evidence type="ECO:0000256" key="2">
    <source>
        <dbReference type="ARBA" id="ARBA00006013"/>
    </source>
</evidence>
<feature type="domain" description="6-phosphogluconate dehydrogenase NADP-binding" evidence="10">
    <location>
        <begin position="8"/>
        <end position="168"/>
    </location>
</feature>
<dbReference type="SUPFAM" id="SSF48179">
    <property type="entry name" value="6-phosphogluconate dehydrogenase C-terminal domain-like"/>
    <property type="match status" value="1"/>
</dbReference>
<organism evidence="12 13">
    <name type="scientific">Parthenolecanium corni</name>
    <dbReference type="NCBI Taxonomy" id="536013"/>
    <lineage>
        <taxon>Eukaryota</taxon>
        <taxon>Metazoa</taxon>
        <taxon>Ecdysozoa</taxon>
        <taxon>Arthropoda</taxon>
        <taxon>Hexapoda</taxon>
        <taxon>Insecta</taxon>
        <taxon>Pterygota</taxon>
        <taxon>Neoptera</taxon>
        <taxon>Paraneoptera</taxon>
        <taxon>Hemiptera</taxon>
        <taxon>Sternorrhyncha</taxon>
        <taxon>Coccoidea</taxon>
        <taxon>Coccidae</taxon>
        <taxon>Parthenolecanium</taxon>
    </lineage>
</organism>
<dbReference type="EC" id="1.1.1.31" evidence="3 9"/>
<gene>
    <name evidence="12" type="ORF">V9T40_005308</name>
</gene>
<dbReference type="InterPro" id="IPR002204">
    <property type="entry name" value="3-OH-isobutyrate_DH-rel_CS"/>
</dbReference>
<dbReference type="PIRSF" id="PIRSF000103">
    <property type="entry name" value="HIBADH"/>
    <property type="match status" value="1"/>
</dbReference>
<keyword evidence="5 9" id="KW-0560">Oxidoreductase</keyword>